<accession>A0A5N5QWH2</accession>
<dbReference type="Gene3D" id="3.40.640.10">
    <property type="entry name" value="Type I PLP-dependent aspartate aminotransferase-like (Major domain)"/>
    <property type="match status" value="1"/>
</dbReference>
<dbReference type="InterPro" id="IPR000192">
    <property type="entry name" value="Aminotrans_V_dom"/>
</dbReference>
<dbReference type="Gene3D" id="3.10.490.10">
    <property type="entry name" value="Gamma-glutamyl cyclotransferase-like"/>
    <property type="match status" value="1"/>
</dbReference>
<dbReference type="Pfam" id="PF00533">
    <property type="entry name" value="BRCT"/>
    <property type="match status" value="1"/>
</dbReference>
<dbReference type="InterPro" id="IPR036420">
    <property type="entry name" value="BRCT_dom_sf"/>
</dbReference>
<feature type="compositionally biased region" description="Pro residues" evidence="2">
    <location>
        <begin position="334"/>
        <end position="353"/>
    </location>
</feature>
<evidence type="ECO:0000313" key="5">
    <source>
        <dbReference type="Proteomes" id="UP000383932"/>
    </source>
</evidence>
<gene>
    <name evidence="4" type="ORF">CTheo_374</name>
</gene>
<dbReference type="CDD" id="cd06661">
    <property type="entry name" value="GGCT_like"/>
    <property type="match status" value="1"/>
</dbReference>
<dbReference type="Pfam" id="PF00266">
    <property type="entry name" value="Aminotran_5"/>
    <property type="match status" value="1"/>
</dbReference>
<dbReference type="InterPro" id="IPR013024">
    <property type="entry name" value="GGCT-like"/>
</dbReference>
<dbReference type="InterPro" id="IPR015424">
    <property type="entry name" value="PyrdxlP-dep_Trfase"/>
</dbReference>
<dbReference type="OrthoDB" id="5978656at2759"/>
<dbReference type="PANTHER" id="PTHR43092:SF2">
    <property type="entry name" value="HERCYNYLCYSTEINE SULFOXIDE LYASE"/>
    <property type="match status" value="1"/>
</dbReference>
<feature type="region of interest" description="Disordered" evidence="2">
    <location>
        <begin position="901"/>
        <end position="927"/>
    </location>
</feature>
<evidence type="ECO:0000256" key="1">
    <source>
        <dbReference type="ARBA" id="ARBA00022898"/>
    </source>
</evidence>
<dbReference type="InterPro" id="IPR001357">
    <property type="entry name" value="BRCT_dom"/>
</dbReference>
<dbReference type="Gene3D" id="3.90.1150.10">
    <property type="entry name" value="Aspartate Aminotransferase, domain 1"/>
    <property type="match status" value="1"/>
</dbReference>
<dbReference type="EMBL" id="SSOP01000003">
    <property type="protein sequence ID" value="KAB5596102.1"/>
    <property type="molecule type" value="Genomic_DNA"/>
</dbReference>
<keyword evidence="5" id="KW-1185">Reference proteome</keyword>
<feature type="compositionally biased region" description="Polar residues" evidence="2">
    <location>
        <begin position="674"/>
        <end position="687"/>
    </location>
</feature>
<feature type="compositionally biased region" description="Pro residues" evidence="2">
    <location>
        <begin position="380"/>
        <end position="396"/>
    </location>
</feature>
<protein>
    <recommendedName>
        <fullName evidence="3">BRCT domain-containing protein</fullName>
    </recommendedName>
</protein>
<evidence type="ECO:0000259" key="3">
    <source>
        <dbReference type="PROSITE" id="PS50172"/>
    </source>
</evidence>
<feature type="compositionally biased region" description="Basic residues" evidence="2">
    <location>
        <begin position="917"/>
        <end position="927"/>
    </location>
</feature>
<dbReference type="Gene3D" id="3.40.50.10190">
    <property type="entry name" value="BRCT domain"/>
    <property type="match status" value="4"/>
</dbReference>
<dbReference type="SMART" id="SM00292">
    <property type="entry name" value="BRCT"/>
    <property type="match status" value="3"/>
</dbReference>
<dbReference type="SUPFAM" id="SSF52113">
    <property type="entry name" value="BRCT domain"/>
    <property type="match status" value="3"/>
</dbReference>
<proteinExistence type="predicted"/>
<dbReference type="InterPro" id="IPR015421">
    <property type="entry name" value="PyrdxlP-dep_Trfase_major"/>
</dbReference>
<name>A0A5N5QWH2_9AGAM</name>
<dbReference type="InterPro" id="IPR036568">
    <property type="entry name" value="GGCT-like_sf"/>
</dbReference>
<dbReference type="SUPFAM" id="SSF110857">
    <property type="entry name" value="Gamma-glutamyl cyclotransferase-like"/>
    <property type="match status" value="1"/>
</dbReference>
<reference evidence="4 5" key="1">
    <citation type="journal article" date="2019" name="Fungal Biol. Biotechnol.">
        <title>Draft genome sequence of fastidious pathogen Ceratobasidium theobromae, which causes vascular-streak dieback in Theobroma cacao.</title>
        <authorList>
            <person name="Ali S.S."/>
            <person name="Asman A."/>
            <person name="Shao J."/>
            <person name="Firmansyah A.P."/>
            <person name="Susilo A.W."/>
            <person name="Rosmana A."/>
            <person name="McMahon P."/>
            <person name="Junaid M."/>
            <person name="Guest D."/>
            <person name="Kheng T.Y."/>
            <person name="Meinhardt L.W."/>
            <person name="Bailey B.A."/>
        </authorList>
    </citation>
    <scope>NUCLEOTIDE SEQUENCE [LARGE SCALE GENOMIC DNA]</scope>
    <source>
        <strain evidence="4 5">CT2</strain>
    </source>
</reference>
<dbReference type="PANTHER" id="PTHR43092">
    <property type="entry name" value="L-CYSTEINE DESULFHYDRASE"/>
    <property type="match status" value="1"/>
</dbReference>
<feature type="domain" description="BRCT" evidence="3">
    <location>
        <begin position="139"/>
        <end position="245"/>
    </location>
</feature>
<feature type="region of interest" description="Disordered" evidence="2">
    <location>
        <begin position="1"/>
        <end position="26"/>
    </location>
</feature>
<feature type="region of interest" description="Disordered" evidence="2">
    <location>
        <begin position="673"/>
        <end position="782"/>
    </location>
</feature>
<keyword evidence="1" id="KW-0663">Pyridoxal phosphate</keyword>
<feature type="domain" description="BRCT" evidence="3">
    <location>
        <begin position="48"/>
        <end position="120"/>
    </location>
</feature>
<evidence type="ECO:0000313" key="4">
    <source>
        <dbReference type="EMBL" id="KAB5596102.1"/>
    </source>
</evidence>
<dbReference type="SUPFAM" id="SSF53383">
    <property type="entry name" value="PLP-dependent transferases"/>
    <property type="match status" value="1"/>
</dbReference>
<feature type="region of interest" description="Disordered" evidence="2">
    <location>
        <begin position="1530"/>
        <end position="1553"/>
    </location>
</feature>
<feature type="region of interest" description="Disordered" evidence="2">
    <location>
        <begin position="311"/>
        <end position="404"/>
    </location>
</feature>
<sequence>MRRGHGSTKVPNVKLRPAKKSANQVQDMDHDATLYDTANASVRETLRNDKKPFSGMTVCCSGVRDKAGLLAKARELGATCSSDLTDLTTHLVADVPGSAKYKCAIELGIPVCTSDWIIETHTRWLAGDDIDPEECVGEHLLPPLRGVVVCVTQLDDEDARKRITKSAMRLGAKYQAHMDKGATHLLIGPDDGATVDSQKLQWVLRTNAKRIEQQTEEPPIFVVWDTWLLTCAATNSRIPEVDFAYSETGTRPELPEDLERLLRRTSSKKPAKVYVTASNVGASTSTRTKEVLEKARVRKVAPTEAAWNMILSSRNQASPEEDRVPPTFAQAPRVSPPTSSPIMPPKSTPPPPADDSATEDEEQSIDRNVAISGGHTTQKPPIPTPEQLIPPKPRVPPKIQSGAAGSSMVSRLNSLRGSAFQPGAPVSDQDLPIPSARSLVRTTSTHFGQKPGASDALDYQDGPASSLPNAKVFTGKLIAPIGEARTATLYAALRAHGAVVIEPPEGFDLKGKGEMVEPGRSISLPQENADYYIVRLASESAKQASKLDSYPKFRTDCWVEHCIFEDRLCSPEENITYAPLKIQLPVPGAGDIKLHFTGLNNEQETTTKRLTKAIGMVTTESFAKRVNTHLLCPSRSGLKYDKALQWKVPVVDMDWLYTIAKEGRIPDQDIIRVEQSSSQGGATTTDGPSRLGVTDPHSTAPKITSVGVTSLFGTPNGLLDHREQITHPGPLPSHLPKDRNISGVTPNGAFEIERKRASPMPGTRPEGQRSVSNGEASREAQNNQLANNLNAILKRHRREESINSDQPWKRMRPAMRQKAGEGTPGNMIYSHLLSEQVSSMSLSAQGSGLDYVSPLEGLEPANEETLQVHYHDPNQHAAKEGLRRLLDGSSQVDLDIIPVDTQTEPEESQETSPIEAKRKRGGAVGGRRKSTLMHPAILKRVLGNDASHLQAAPAILMSYTRHHVTGCDYPAIIPYNLGSTLLSRELSRDEKCVRGVIVSGLTSADISHLDLFEGDDYDRIEVEAHPITQLAPISLSLTQVLLSASSELPAELLPALKVHTYVWVHGTALLDPIIWQYDTFVKEKLWRWAGVGANSNEYYQEIDEKHSMNGTTVVPVGEGEYTFGHPMLDHFMFEAGYVNLNQGSYGSLPKQVFDRCIELGKRIEGNPDAFHRKKYQHELREARIRLAKLLNCEPDECVITNNATHGIHTILNNFHWKSGDILVSFSTTYGAVFNMLDYLADTPPHPEHINIPLAFPISHKEILSIFRQQLKRIARHQGQTIVAVIDAIASNPGVLFPWEEMIKICKEEKVYSLIDGAHAIGQIDLDLASSQPDFFISNCHKWLYAKRAAAVMYIPERNQHFIQSTFPTSHAYVSPRSGKEPDLIGQFEWTGTIDFVPFLSINYALDFRKAIGGEKKIRDYCHSLALKGGAIMAEILGTQVMETGEQELTANMVNVQLPLTVPSGTPQDELQSVYRLINDRLLDEYNVYAAIYVHDNRWWTRCSAEIWNEESDFIYLARAFSKICQDVQKRPEEPSTVQGSKKPTNDNVDGTSL</sequence>
<organism evidence="4 5">
    <name type="scientific">Ceratobasidium theobromae</name>
    <dbReference type="NCBI Taxonomy" id="1582974"/>
    <lineage>
        <taxon>Eukaryota</taxon>
        <taxon>Fungi</taxon>
        <taxon>Dikarya</taxon>
        <taxon>Basidiomycota</taxon>
        <taxon>Agaricomycotina</taxon>
        <taxon>Agaricomycetes</taxon>
        <taxon>Cantharellales</taxon>
        <taxon>Ceratobasidiaceae</taxon>
        <taxon>Ceratobasidium</taxon>
    </lineage>
</organism>
<dbReference type="InterPro" id="IPR059215">
    <property type="entry name" value="BRCT2_TopBP1-like"/>
</dbReference>
<dbReference type="InterPro" id="IPR015422">
    <property type="entry name" value="PyrdxlP-dep_Trfase_small"/>
</dbReference>
<feature type="compositionally biased region" description="Polar residues" evidence="2">
    <location>
        <begin position="1535"/>
        <end position="1553"/>
    </location>
</feature>
<dbReference type="CDD" id="cd17731">
    <property type="entry name" value="BRCT_TopBP1_rpt2_like"/>
    <property type="match status" value="1"/>
</dbReference>
<dbReference type="Pfam" id="PF12738">
    <property type="entry name" value="PTCB-BRCT"/>
    <property type="match status" value="2"/>
</dbReference>
<dbReference type="PROSITE" id="PS50172">
    <property type="entry name" value="BRCT"/>
    <property type="match status" value="3"/>
</dbReference>
<comment type="caution">
    <text evidence="4">The sequence shown here is derived from an EMBL/GenBank/DDBJ whole genome shotgun (WGS) entry which is preliminary data.</text>
</comment>
<evidence type="ECO:0000256" key="2">
    <source>
        <dbReference type="SAM" id="MobiDB-lite"/>
    </source>
</evidence>
<dbReference type="Proteomes" id="UP000383932">
    <property type="component" value="Unassembled WGS sequence"/>
</dbReference>
<feature type="domain" description="BRCT" evidence="3">
    <location>
        <begin position="596"/>
        <end position="673"/>
    </location>
</feature>